<gene>
    <name evidence="7" type="ORF">SAMN05444398_12435</name>
</gene>
<comment type="cofactor">
    <cofactor evidence="1 6">
        <name>FAD</name>
        <dbReference type="ChEBI" id="CHEBI:57692"/>
    </cofactor>
</comment>
<dbReference type="AlphaFoldDB" id="A0A1M7K487"/>
<sequence length="285" mass="31018">MPETSLSVLSDRMIDGDISLELPPGSTDKFRPDTKVLPQGAKVFLPHLEGKPPERQITAAKTLIEMGYTPVVHLGARHFETEADFTRHLDAHSVNGVTHALFLGGNPNRYTGPFGQALDLLHHPSLPDSGIRTAFLGGYPEGHPDISENALDTALDAKIARCRDIAITPGIVTQFAFDGETMARFAQKMQARHPDVRVRLGLAGVTSLSRLIRYAIMCGVGPSLSVLRKSSGKMLGVLADKDPSDVTDTIERCMPGHGGQVDLHFFPFGGWKKTLDWVGSYRKLS</sequence>
<dbReference type="OrthoDB" id="9812555at2"/>
<name>A0A1M7K487_9RHOB</name>
<dbReference type="GO" id="GO:0035999">
    <property type="term" value="P:tetrahydrofolate interconversion"/>
    <property type="evidence" value="ECO:0007669"/>
    <property type="project" value="UniProtKB-UniPathway"/>
</dbReference>
<dbReference type="UniPathway" id="UPA00193"/>
<evidence type="ECO:0000256" key="2">
    <source>
        <dbReference type="ARBA" id="ARBA00004777"/>
    </source>
</evidence>
<organism evidence="7 8">
    <name type="scientific">Roseovarius pacificus</name>
    <dbReference type="NCBI Taxonomy" id="337701"/>
    <lineage>
        <taxon>Bacteria</taxon>
        <taxon>Pseudomonadati</taxon>
        <taxon>Pseudomonadota</taxon>
        <taxon>Alphaproteobacteria</taxon>
        <taxon>Rhodobacterales</taxon>
        <taxon>Roseobacteraceae</taxon>
        <taxon>Roseovarius</taxon>
    </lineage>
</organism>
<dbReference type="GO" id="GO:0006555">
    <property type="term" value="P:methionine metabolic process"/>
    <property type="evidence" value="ECO:0007669"/>
    <property type="project" value="InterPro"/>
</dbReference>
<dbReference type="Pfam" id="PF02219">
    <property type="entry name" value="MTHFR"/>
    <property type="match status" value="1"/>
</dbReference>
<evidence type="ECO:0000313" key="8">
    <source>
        <dbReference type="Proteomes" id="UP000183974"/>
    </source>
</evidence>
<reference evidence="7 8" key="1">
    <citation type="submission" date="2016-11" db="EMBL/GenBank/DDBJ databases">
        <authorList>
            <person name="Jaros S."/>
            <person name="Januszkiewicz K."/>
            <person name="Wedrychowicz H."/>
        </authorList>
    </citation>
    <scope>NUCLEOTIDE SEQUENCE [LARGE SCALE GENOMIC DNA]</scope>
    <source>
        <strain evidence="7 8">DSM 29589</strain>
    </source>
</reference>
<evidence type="ECO:0000256" key="6">
    <source>
        <dbReference type="RuleBase" id="RU003862"/>
    </source>
</evidence>
<comment type="similarity">
    <text evidence="6">Belongs to the methylenetetrahydrofolate reductase family.</text>
</comment>
<keyword evidence="4 6" id="KW-0274">FAD</keyword>
<dbReference type="GO" id="GO:0004489">
    <property type="term" value="F:methylenetetrahydrofolate reductase [NAD(P)H] activity"/>
    <property type="evidence" value="ECO:0007669"/>
    <property type="project" value="InterPro"/>
</dbReference>
<dbReference type="STRING" id="337701.SAMN05444398_12435"/>
<evidence type="ECO:0000256" key="1">
    <source>
        <dbReference type="ARBA" id="ARBA00001974"/>
    </source>
</evidence>
<accession>A0A1M7K487</accession>
<keyword evidence="5 6" id="KW-0560">Oxidoreductase</keyword>
<dbReference type="Gene3D" id="3.20.20.220">
    <property type="match status" value="1"/>
</dbReference>
<keyword evidence="3 6" id="KW-0285">Flavoprotein</keyword>
<dbReference type="RefSeq" id="WP_073037879.1">
    <property type="nucleotide sequence ID" value="NZ_BMLR01000023.1"/>
</dbReference>
<comment type="pathway">
    <text evidence="2 6">One-carbon metabolism; tetrahydrofolate interconversion.</text>
</comment>
<dbReference type="InterPro" id="IPR029041">
    <property type="entry name" value="FAD-linked_oxidoreductase-like"/>
</dbReference>
<dbReference type="InterPro" id="IPR003171">
    <property type="entry name" value="Mehydrof_redctse-like"/>
</dbReference>
<evidence type="ECO:0000256" key="5">
    <source>
        <dbReference type="ARBA" id="ARBA00023002"/>
    </source>
</evidence>
<protein>
    <recommendedName>
        <fullName evidence="6">Methylenetetrahydrofolate reductase</fullName>
    </recommendedName>
</protein>
<keyword evidence="8" id="KW-1185">Reference proteome</keyword>
<evidence type="ECO:0000313" key="7">
    <source>
        <dbReference type="EMBL" id="SHM60025.1"/>
    </source>
</evidence>
<evidence type="ECO:0000256" key="3">
    <source>
        <dbReference type="ARBA" id="ARBA00022630"/>
    </source>
</evidence>
<evidence type="ECO:0000256" key="4">
    <source>
        <dbReference type="ARBA" id="ARBA00022827"/>
    </source>
</evidence>
<proteinExistence type="inferred from homology"/>
<dbReference type="EMBL" id="FRBR01000024">
    <property type="protein sequence ID" value="SHM60025.1"/>
    <property type="molecule type" value="Genomic_DNA"/>
</dbReference>
<dbReference type="Proteomes" id="UP000183974">
    <property type="component" value="Unassembled WGS sequence"/>
</dbReference>
<dbReference type="SUPFAM" id="SSF51730">
    <property type="entry name" value="FAD-linked oxidoreductase"/>
    <property type="match status" value="1"/>
</dbReference>